<evidence type="ECO:0000313" key="2">
    <source>
        <dbReference type="EMBL" id="CAB3997760.1"/>
    </source>
</evidence>
<reference evidence="2" key="1">
    <citation type="submission" date="2020-04" db="EMBL/GenBank/DDBJ databases">
        <authorList>
            <person name="Alioto T."/>
            <person name="Alioto T."/>
            <person name="Gomez Garrido J."/>
        </authorList>
    </citation>
    <scope>NUCLEOTIDE SEQUENCE</scope>
    <source>
        <strain evidence="2">A484AB</strain>
    </source>
</reference>
<protein>
    <recommendedName>
        <fullName evidence="1">TLDc domain-containing protein</fullName>
    </recommendedName>
</protein>
<sequence length="163" mass="18264">MILANEKIELDNKLAEWLPGTGTWKICWRGTEHGWAAPTFHEKCNEKKTSLVIVKVVKGGKSLIFGGYCTGTWTGKSVQQATKPLLEKIEALEAELTNVRVQANKNEQYSRKYSLRIVGLNENDGENCVGEVIKLCKEKLNVNVDERDIDRAHRLGPKALSGR</sequence>
<keyword evidence="3" id="KW-1185">Reference proteome</keyword>
<name>A0A6S7HQE7_PARCT</name>
<evidence type="ECO:0000259" key="1">
    <source>
        <dbReference type="Pfam" id="PF07534"/>
    </source>
</evidence>
<accession>A0A6S7HQE7</accession>
<gene>
    <name evidence="2" type="ORF">PACLA_8A047507</name>
</gene>
<dbReference type="EMBL" id="CACRXK020003178">
    <property type="protein sequence ID" value="CAB3997760.1"/>
    <property type="molecule type" value="Genomic_DNA"/>
</dbReference>
<evidence type="ECO:0000313" key="3">
    <source>
        <dbReference type="Proteomes" id="UP001152795"/>
    </source>
</evidence>
<dbReference type="AlphaFoldDB" id="A0A6S7HQE7"/>
<feature type="domain" description="TLDc" evidence="1">
    <location>
        <begin position="13"/>
        <end position="75"/>
    </location>
</feature>
<comment type="caution">
    <text evidence="2">The sequence shown here is derived from an EMBL/GenBank/DDBJ whole genome shotgun (WGS) entry which is preliminary data.</text>
</comment>
<organism evidence="2 3">
    <name type="scientific">Paramuricea clavata</name>
    <name type="common">Red gorgonian</name>
    <name type="synonym">Violescent sea-whip</name>
    <dbReference type="NCBI Taxonomy" id="317549"/>
    <lineage>
        <taxon>Eukaryota</taxon>
        <taxon>Metazoa</taxon>
        <taxon>Cnidaria</taxon>
        <taxon>Anthozoa</taxon>
        <taxon>Octocorallia</taxon>
        <taxon>Malacalcyonacea</taxon>
        <taxon>Plexauridae</taxon>
        <taxon>Paramuricea</taxon>
    </lineage>
</organism>
<dbReference type="Proteomes" id="UP001152795">
    <property type="component" value="Unassembled WGS sequence"/>
</dbReference>
<dbReference type="OrthoDB" id="6122852at2759"/>
<proteinExistence type="predicted"/>
<dbReference type="InterPro" id="IPR006571">
    <property type="entry name" value="TLDc_dom"/>
</dbReference>
<dbReference type="Pfam" id="PF07534">
    <property type="entry name" value="TLD"/>
    <property type="match status" value="1"/>
</dbReference>